<keyword evidence="1" id="KW-0472">Membrane</keyword>
<protein>
    <submittedName>
        <fullName evidence="2">Protein CBG03592</fullName>
    </submittedName>
</protein>
<dbReference type="AlphaFoldDB" id="A8WVE8"/>
<organism evidence="2 3">
    <name type="scientific">Caenorhabditis briggsae</name>
    <dbReference type="NCBI Taxonomy" id="6238"/>
    <lineage>
        <taxon>Eukaryota</taxon>
        <taxon>Metazoa</taxon>
        <taxon>Ecdysozoa</taxon>
        <taxon>Nematoda</taxon>
        <taxon>Chromadorea</taxon>
        <taxon>Rhabditida</taxon>
        <taxon>Rhabditina</taxon>
        <taxon>Rhabditomorpha</taxon>
        <taxon>Rhabditoidea</taxon>
        <taxon>Rhabditidae</taxon>
        <taxon>Peloderinae</taxon>
        <taxon>Caenorhabditis</taxon>
    </lineage>
</organism>
<feature type="transmembrane region" description="Helical" evidence="1">
    <location>
        <begin position="103"/>
        <end position="122"/>
    </location>
</feature>
<dbReference type="CTD" id="8589067"/>
<dbReference type="Proteomes" id="UP000008549">
    <property type="component" value="Unassembled WGS sequence"/>
</dbReference>
<evidence type="ECO:0000313" key="2">
    <source>
        <dbReference type="EMBL" id="CAP24459.2"/>
    </source>
</evidence>
<dbReference type="eggNOG" id="ENOG502TIYY">
    <property type="taxonomic scope" value="Eukaryota"/>
</dbReference>
<dbReference type="WormBase" id="CBG03592">
    <property type="protein sequence ID" value="CBP46462"/>
    <property type="gene ID" value="WBGene00026428"/>
</dbReference>
<feature type="transmembrane region" description="Helical" evidence="1">
    <location>
        <begin position="78"/>
        <end position="97"/>
    </location>
</feature>
<gene>
    <name evidence="2 4" type="ORF">CBG03592</name>
    <name evidence="2" type="ORF">CBG_03592</name>
</gene>
<dbReference type="GeneID" id="8589067"/>
<evidence type="ECO:0000256" key="1">
    <source>
        <dbReference type="SAM" id="Phobius"/>
    </source>
</evidence>
<dbReference type="KEGG" id="cbr:CBG_03592"/>
<proteinExistence type="predicted"/>
<reference evidence="2 3" key="1">
    <citation type="journal article" date="2003" name="PLoS Biol.">
        <title>The genome sequence of Caenorhabditis briggsae: a platform for comparative genomics.</title>
        <authorList>
            <person name="Stein L.D."/>
            <person name="Bao Z."/>
            <person name="Blasiar D."/>
            <person name="Blumenthal T."/>
            <person name="Brent M.R."/>
            <person name="Chen N."/>
            <person name="Chinwalla A."/>
            <person name="Clarke L."/>
            <person name="Clee C."/>
            <person name="Coghlan A."/>
            <person name="Coulson A."/>
            <person name="D'Eustachio P."/>
            <person name="Fitch D.H."/>
            <person name="Fulton L.A."/>
            <person name="Fulton R.E."/>
            <person name="Griffiths-Jones S."/>
            <person name="Harris T.W."/>
            <person name="Hillier L.W."/>
            <person name="Kamath R."/>
            <person name="Kuwabara P.E."/>
            <person name="Mardis E.R."/>
            <person name="Marra M.A."/>
            <person name="Miner T.L."/>
            <person name="Minx P."/>
            <person name="Mullikin J.C."/>
            <person name="Plumb R.W."/>
            <person name="Rogers J."/>
            <person name="Schein J.E."/>
            <person name="Sohrmann M."/>
            <person name="Spieth J."/>
            <person name="Stajich J.E."/>
            <person name="Wei C."/>
            <person name="Willey D."/>
            <person name="Wilson R.K."/>
            <person name="Durbin R."/>
            <person name="Waterston R.H."/>
        </authorList>
    </citation>
    <scope>NUCLEOTIDE SEQUENCE [LARGE SCALE GENOMIC DNA]</scope>
    <source>
        <strain evidence="2 3">AF16</strain>
    </source>
</reference>
<keyword evidence="3" id="KW-1185">Reference proteome</keyword>
<accession>A8WVE8</accession>
<evidence type="ECO:0000313" key="3">
    <source>
        <dbReference type="Proteomes" id="UP000008549"/>
    </source>
</evidence>
<feature type="transmembrane region" description="Helical" evidence="1">
    <location>
        <begin position="40"/>
        <end position="58"/>
    </location>
</feature>
<sequence length="167" mass="19616">MAMLVWLMCVTWTFYSYSIYGPVGRFQDHIKSVQKMRDVRIGLVGMLISVWVIIASILTKDSVHYWNIDLAKMSHYKIVKFVTVIGIIHVVFAVCFIEWNIEYLLILVLTTTSFFFSVDLYTAMSAKSYMFREHYHYDCESQQILYHQEIVVTSDGKQSKTIQWSLL</sequence>
<keyword evidence="1" id="KW-0812">Transmembrane</keyword>
<dbReference type="EMBL" id="HE601339">
    <property type="protein sequence ID" value="CAP24459.2"/>
    <property type="molecule type" value="Genomic_DNA"/>
</dbReference>
<reference evidence="2 3" key="2">
    <citation type="journal article" date="2011" name="PLoS Genet.">
        <title>Caenorhabditis briggsae recombinant inbred line genotypes reveal inter-strain incompatibility and the evolution of recombination.</title>
        <authorList>
            <person name="Ross J.A."/>
            <person name="Koboldt D.C."/>
            <person name="Staisch J.E."/>
            <person name="Chamberlin H.M."/>
            <person name="Gupta B.P."/>
            <person name="Miller R.D."/>
            <person name="Baird S.E."/>
            <person name="Haag E.S."/>
        </authorList>
    </citation>
    <scope>NUCLEOTIDE SEQUENCE [LARGE SCALE GENOMIC DNA]</scope>
    <source>
        <strain evidence="2 3">AF16</strain>
    </source>
</reference>
<dbReference type="InParanoid" id="A8WVE8"/>
<name>A8WVE8_CAEBR</name>
<evidence type="ECO:0000313" key="4">
    <source>
        <dbReference type="WormBase" id="CBG03592"/>
    </source>
</evidence>
<dbReference type="RefSeq" id="XP_045092438.1">
    <property type="nucleotide sequence ID" value="XM_045244413.1"/>
</dbReference>
<dbReference type="HOGENOM" id="CLU_1595998_0_0_1"/>
<keyword evidence="1" id="KW-1133">Transmembrane helix</keyword>